<name>A0ABW0XYN7_9ACTN</name>
<sequence length="231" mass="24424">MIVLQPVLEVYASTSFTLWPIAEAGQPYGFLPLDGTLSVPEVGTAVMRIADCNDMEPEAGSHPQKPADPLGAFLYGLLTLDDLFASGGLRVTDTVTGVTLLPGCCNGLEERGDWLDVLDGDGWASFGHDPSPLAERLDDGTVRLTIDAEQADSPVIELPAEELRRLLAGAEHDLTDFLRLAVTWTARHLPEHAASVTAALARVLTLPVPALPGRPVIPPGPPEPRAIGATG</sequence>
<dbReference type="Proteomes" id="UP001596183">
    <property type="component" value="Unassembled WGS sequence"/>
</dbReference>
<keyword evidence="3" id="KW-1185">Reference proteome</keyword>
<proteinExistence type="predicted"/>
<dbReference type="EMBL" id="JBHSPC010000089">
    <property type="protein sequence ID" value="MFC5673561.1"/>
    <property type="molecule type" value="Genomic_DNA"/>
</dbReference>
<gene>
    <name evidence="2" type="ORF">ACFP2V_26690</name>
</gene>
<accession>A0ABW0XYN7</accession>
<reference evidence="3" key="1">
    <citation type="journal article" date="2019" name="Int. J. Syst. Evol. Microbiol.">
        <title>The Global Catalogue of Microorganisms (GCM) 10K type strain sequencing project: providing services to taxonomists for standard genome sequencing and annotation.</title>
        <authorList>
            <consortium name="The Broad Institute Genomics Platform"/>
            <consortium name="The Broad Institute Genome Sequencing Center for Infectious Disease"/>
            <person name="Wu L."/>
            <person name="Ma J."/>
        </authorList>
    </citation>
    <scope>NUCLEOTIDE SEQUENCE [LARGE SCALE GENOMIC DNA]</scope>
    <source>
        <strain evidence="3">JCM 13852</strain>
    </source>
</reference>
<protein>
    <submittedName>
        <fullName evidence="2">Uncharacterized protein</fullName>
    </submittedName>
</protein>
<evidence type="ECO:0000313" key="3">
    <source>
        <dbReference type="Proteomes" id="UP001596183"/>
    </source>
</evidence>
<feature type="compositionally biased region" description="Pro residues" evidence="1">
    <location>
        <begin position="212"/>
        <end position="224"/>
    </location>
</feature>
<evidence type="ECO:0000313" key="2">
    <source>
        <dbReference type="EMBL" id="MFC5673561.1"/>
    </source>
</evidence>
<feature type="region of interest" description="Disordered" evidence="1">
    <location>
        <begin position="212"/>
        <end position="231"/>
    </location>
</feature>
<evidence type="ECO:0000256" key="1">
    <source>
        <dbReference type="SAM" id="MobiDB-lite"/>
    </source>
</evidence>
<organism evidence="2 3">
    <name type="scientific">Streptomyces incanus</name>
    <dbReference type="NCBI Taxonomy" id="887453"/>
    <lineage>
        <taxon>Bacteria</taxon>
        <taxon>Bacillati</taxon>
        <taxon>Actinomycetota</taxon>
        <taxon>Actinomycetes</taxon>
        <taxon>Kitasatosporales</taxon>
        <taxon>Streptomycetaceae</taxon>
        <taxon>Streptomyces</taxon>
    </lineage>
</organism>
<comment type="caution">
    <text evidence="2">The sequence shown here is derived from an EMBL/GenBank/DDBJ whole genome shotgun (WGS) entry which is preliminary data.</text>
</comment>
<dbReference type="RefSeq" id="WP_381217627.1">
    <property type="nucleotide sequence ID" value="NZ_JBHSPC010000089.1"/>
</dbReference>